<dbReference type="EMBL" id="FOTK01000002">
    <property type="protein sequence ID" value="SFL25393.1"/>
    <property type="molecule type" value="Genomic_DNA"/>
</dbReference>
<evidence type="ECO:0000313" key="1">
    <source>
        <dbReference type="EMBL" id="SFL25393.1"/>
    </source>
</evidence>
<gene>
    <name evidence="1" type="ORF">SAMN05192568_1002220</name>
</gene>
<dbReference type="Proteomes" id="UP000199048">
    <property type="component" value="Unassembled WGS sequence"/>
</dbReference>
<sequence>MRKLSLLPVTAPREGGPGLARGIIRMQDSKQDFAVSAERRLERSVDSALRVIAAAHVERQAPPVSAARRRLSEVYGATRLAKRLERERRSA</sequence>
<name>A0A1I4G729_9HYPH</name>
<reference evidence="2" key="1">
    <citation type="submission" date="2016-10" db="EMBL/GenBank/DDBJ databases">
        <authorList>
            <person name="Varghese N."/>
            <person name="Submissions S."/>
        </authorList>
    </citation>
    <scope>NUCLEOTIDE SEQUENCE [LARGE SCALE GENOMIC DNA]</scope>
    <source>
        <strain evidence="2">BL36</strain>
    </source>
</reference>
<organism evidence="1 2">
    <name type="scientific">Methylobacterium pseudosasicola</name>
    <dbReference type="NCBI Taxonomy" id="582667"/>
    <lineage>
        <taxon>Bacteria</taxon>
        <taxon>Pseudomonadati</taxon>
        <taxon>Pseudomonadota</taxon>
        <taxon>Alphaproteobacteria</taxon>
        <taxon>Hyphomicrobiales</taxon>
        <taxon>Methylobacteriaceae</taxon>
        <taxon>Methylobacterium</taxon>
    </lineage>
</organism>
<evidence type="ECO:0000313" key="2">
    <source>
        <dbReference type="Proteomes" id="UP000199048"/>
    </source>
</evidence>
<keyword evidence="2" id="KW-1185">Reference proteome</keyword>
<accession>A0A1I4G729</accession>
<dbReference type="AlphaFoldDB" id="A0A1I4G729"/>
<protein>
    <submittedName>
        <fullName evidence="1">Uncharacterized protein</fullName>
    </submittedName>
</protein>
<proteinExistence type="predicted"/>